<keyword evidence="3" id="KW-1185">Reference proteome</keyword>
<evidence type="ECO:0000313" key="2">
    <source>
        <dbReference type="EMBL" id="ARJ69806.1"/>
    </source>
</evidence>
<protein>
    <recommendedName>
        <fullName evidence="4">YIP1 family protein</fullName>
    </recommendedName>
</protein>
<feature type="transmembrane region" description="Helical" evidence="1">
    <location>
        <begin position="36"/>
        <end position="55"/>
    </location>
</feature>
<dbReference type="EMBL" id="CP020612">
    <property type="protein sequence ID" value="ARJ69806.1"/>
    <property type="molecule type" value="Genomic_DNA"/>
</dbReference>
<dbReference type="Proteomes" id="UP000193017">
    <property type="component" value="Chromosome"/>
</dbReference>
<feature type="transmembrane region" description="Helical" evidence="1">
    <location>
        <begin position="75"/>
        <end position="101"/>
    </location>
</feature>
<evidence type="ECO:0000256" key="1">
    <source>
        <dbReference type="SAM" id="Phobius"/>
    </source>
</evidence>
<dbReference type="AlphaFoldDB" id="A0A1W6CY83"/>
<feature type="transmembrane region" description="Helical" evidence="1">
    <location>
        <begin position="113"/>
        <end position="135"/>
    </location>
</feature>
<gene>
    <name evidence="2" type="ORF">B0A89_09425</name>
</gene>
<accession>A0A1W6CY83</accession>
<dbReference type="OrthoDB" id="7771437at2"/>
<reference evidence="2 3" key="1">
    <citation type="submission" date="2017-03" db="EMBL/GenBank/DDBJ databases">
        <title>Genome sequence of Paracoccus contaminans isolated from a water microcosm.</title>
        <authorList>
            <person name="Aurass P."/>
            <person name="Karste S."/>
            <person name="Trost E."/>
            <person name="Glaeser S.P."/>
            <person name="Kaempfer P."/>
            <person name="Flieger A."/>
        </authorList>
    </citation>
    <scope>NUCLEOTIDE SEQUENCE [LARGE SCALE GENOMIC DNA]</scope>
    <source>
        <strain evidence="3">RKI 16-01929T\LMG 29738T\CCM 8701T\CIP 111112T</strain>
    </source>
</reference>
<evidence type="ECO:0008006" key="4">
    <source>
        <dbReference type="Google" id="ProtNLM"/>
    </source>
</evidence>
<evidence type="ECO:0000313" key="3">
    <source>
        <dbReference type="Proteomes" id="UP000193017"/>
    </source>
</evidence>
<dbReference type="KEGG" id="pcon:B0A89_09425"/>
<keyword evidence="1" id="KW-1133">Transmembrane helix</keyword>
<feature type="transmembrane region" description="Helical" evidence="1">
    <location>
        <begin position="141"/>
        <end position="164"/>
    </location>
</feature>
<keyword evidence="1" id="KW-0812">Transmembrane</keyword>
<proteinExistence type="predicted"/>
<name>A0A1W6CY83_9RHOB</name>
<keyword evidence="1" id="KW-0472">Membrane</keyword>
<dbReference type="STRING" id="1945662.B0A89_09425"/>
<dbReference type="RefSeq" id="WP_085377925.1">
    <property type="nucleotide sequence ID" value="NZ_CP020612.1"/>
</dbReference>
<sequence length="169" mass="17423">MPAERQAPRGLVGRLARAWTRPLDAARGLADLPEPAVLALLLGTMVVYFMAQWPGHARSAALDPSVPMQARLGGALLATMFIMPLVVMAVAALAALAIRALGGRIEGRHSRIALVWALAAAAPVMLLGGLTQGLIGPGAALTLVHAAAGAAFVIFWAAGLRAFVRRGPA</sequence>
<organism evidence="2 3">
    <name type="scientific">Paracoccus contaminans</name>
    <dbReference type="NCBI Taxonomy" id="1945662"/>
    <lineage>
        <taxon>Bacteria</taxon>
        <taxon>Pseudomonadati</taxon>
        <taxon>Pseudomonadota</taxon>
        <taxon>Alphaproteobacteria</taxon>
        <taxon>Rhodobacterales</taxon>
        <taxon>Paracoccaceae</taxon>
        <taxon>Paracoccus</taxon>
    </lineage>
</organism>